<keyword evidence="2" id="KW-1185">Reference proteome</keyword>
<evidence type="ECO:0008006" key="3">
    <source>
        <dbReference type="Google" id="ProtNLM"/>
    </source>
</evidence>
<dbReference type="Proteomes" id="UP000185093">
    <property type="component" value="Unassembled WGS sequence"/>
</dbReference>
<dbReference type="Pfam" id="PF08905">
    <property type="entry name" value="DUF1850"/>
    <property type="match status" value="1"/>
</dbReference>
<sequence>MFFRAAFAGGEALVSGKFRLTFLLLLSLLLSAFVYLAFVPQCWLCISHRNGTDMLLIPQGQEIVLSYVHSLERTPVRDLFFLQHNQLCLYEEMVKSHNAGLPTLNPYPGSLIKTKDWLIFRGGRRHWANIHCRVGNAEIGKNVLSIGGRDYELYALYPGQVICLSVALKPIL</sequence>
<dbReference type="InterPro" id="IPR015001">
    <property type="entry name" value="DUF1850"/>
</dbReference>
<accession>A0ABY1JAR0</accession>
<evidence type="ECO:0000313" key="1">
    <source>
        <dbReference type="EMBL" id="SIN62550.1"/>
    </source>
</evidence>
<proteinExistence type="predicted"/>
<name>A0ABY1JAR0_9BACT</name>
<dbReference type="EMBL" id="FSQZ01000001">
    <property type="protein sequence ID" value="SIN62550.1"/>
    <property type="molecule type" value="Genomic_DNA"/>
</dbReference>
<protein>
    <recommendedName>
        <fullName evidence="3">DUF1850 domain-containing protein</fullName>
    </recommendedName>
</protein>
<organism evidence="1 2">
    <name type="scientific">Acetomicrobium flavidum</name>
    <dbReference type="NCBI Taxonomy" id="49896"/>
    <lineage>
        <taxon>Bacteria</taxon>
        <taxon>Thermotogati</taxon>
        <taxon>Synergistota</taxon>
        <taxon>Synergistia</taxon>
        <taxon>Synergistales</taxon>
        <taxon>Acetomicrobiaceae</taxon>
        <taxon>Acetomicrobium</taxon>
    </lineage>
</organism>
<comment type="caution">
    <text evidence="1">The sequence shown here is derived from an EMBL/GenBank/DDBJ whole genome shotgun (WGS) entry which is preliminary data.</text>
</comment>
<gene>
    <name evidence="1" type="ORF">SAMN05444368_0188</name>
</gene>
<evidence type="ECO:0000313" key="2">
    <source>
        <dbReference type="Proteomes" id="UP000185093"/>
    </source>
</evidence>
<reference evidence="1 2" key="1">
    <citation type="submission" date="2016-11" db="EMBL/GenBank/DDBJ databases">
        <authorList>
            <person name="Varghese N."/>
            <person name="Submissions S."/>
        </authorList>
    </citation>
    <scope>NUCLEOTIDE SEQUENCE [LARGE SCALE GENOMIC DNA]</scope>
    <source>
        <strain evidence="1 2">DSM 20664</strain>
    </source>
</reference>